<feature type="transmembrane region" description="Helical" evidence="6">
    <location>
        <begin position="77"/>
        <end position="97"/>
    </location>
</feature>
<feature type="transmembrane region" description="Helical" evidence="6">
    <location>
        <begin position="103"/>
        <end position="131"/>
    </location>
</feature>
<feature type="transmembrane region" description="Helical" evidence="6">
    <location>
        <begin position="170"/>
        <end position="189"/>
    </location>
</feature>
<evidence type="ECO:0000256" key="4">
    <source>
        <dbReference type="ARBA" id="ARBA00022989"/>
    </source>
</evidence>
<dbReference type="InterPro" id="IPR004752">
    <property type="entry name" value="AmpG_permease/AT-1"/>
</dbReference>
<comment type="subcellular location">
    <subcellularLocation>
        <location evidence="1">Membrane</location>
        <topology evidence="1">Multi-pass membrane protein</topology>
    </subcellularLocation>
</comment>
<dbReference type="EMBL" id="JRHC01000001">
    <property type="protein sequence ID" value="KJF44190.1"/>
    <property type="molecule type" value="Genomic_DNA"/>
</dbReference>
<keyword evidence="4 6" id="KW-1133">Transmembrane helix</keyword>
<name>A0A0D8JB10_9BACT</name>
<feature type="transmembrane region" description="Helical" evidence="6">
    <location>
        <begin position="374"/>
        <end position="394"/>
    </location>
</feature>
<dbReference type="Pfam" id="PF07690">
    <property type="entry name" value="MFS_1"/>
    <property type="match status" value="1"/>
</dbReference>
<dbReference type="SUPFAM" id="SSF103473">
    <property type="entry name" value="MFS general substrate transporter"/>
    <property type="match status" value="1"/>
</dbReference>
<evidence type="ECO:0000256" key="2">
    <source>
        <dbReference type="ARBA" id="ARBA00022448"/>
    </source>
</evidence>
<dbReference type="GO" id="GO:0022857">
    <property type="term" value="F:transmembrane transporter activity"/>
    <property type="evidence" value="ECO:0007669"/>
    <property type="project" value="InterPro"/>
</dbReference>
<dbReference type="PANTHER" id="PTHR12778">
    <property type="entry name" value="SOLUTE CARRIER FAMILY 33 ACETYL-COA TRANSPORTER -RELATED"/>
    <property type="match status" value="1"/>
</dbReference>
<dbReference type="AlphaFoldDB" id="A0A0D8JB10"/>
<dbReference type="PATRIC" id="fig|1544798.3.peg.263"/>
<keyword evidence="3 6" id="KW-0812">Transmembrane</keyword>
<keyword evidence="8" id="KW-1185">Reference proteome</keyword>
<dbReference type="GO" id="GO:0016020">
    <property type="term" value="C:membrane"/>
    <property type="evidence" value="ECO:0007669"/>
    <property type="project" value="UniProtKB-SubCell"/>
</dbReference>
<sequence length="407" mass="46150">MKQSEIKKYYTLLSLYLAQSIPMSFFSTVIPVIMRMENYSLESIGYIQLIKLPWILKMLWAPMVDKTSKNKRHYRRWIIMSEAFYALIIMSVGYLNLQTDFTTIIILMVIAFTASATQDIATDAFAILILNKNERSLGNSMQSAGSFIGTMMGSGVLLIIYHYFGWLWLLRSLGLFVLFALIPVSLYNARNGNEPDRSTKNVSPLEFIYFFRQRKIGAHLLLLFLFYSGIIGILTMIKPYFVDLGYDIKEIGIISGIFGTACGVLMTVPAGFLLRKKGITKAVWIFPVINVLVATFFFGLTYTNHALWLVYLGVALLWGAYAMSSVFVYTMSMHVVRKGREGTDFTIQIVITHLSSLVIAIMSGKVADALTYRGLFAIEIGLGILILVLLPFVFRKSFYLKYEQETD</sequence>
<feature type="transmembrane region" description="Helical" evidence="6">
    <location>
        <begin position="283"/>
        <end position="302"/>
    </location>
</feature>
<dbReference type="InterPro" id="IPR036259">
    <property type="entry name" value="MFS_trans_sf"/>
</dbReference>
<dbReference type="PANTHER" id="PTHR12778:SF10">
    <property type="entry name" value="MAJOR FACILITATOR SUPERFAMILY DOMAIN-CONTAINING PROTEIN 3"/>
    <property type="match status" value="1"/>
</dbReference>
<evidence type="ECO:0000256" key="6">
    <source>
        <dbReference type="SAM" id="Phobius"/>
    </source>
</evidence>
<evidence type="ECO:0008006" key="9">
    <source>
        <dbReference type="Google" id="ProtNLM"/>
    </source>
</evidence>
<reference evidence="7 8" key="1">
    <citation type="submission" date="2014-09" db="EMBL/GenBank/DDBJ databases">
        <title>Draft Genome Sequence of Draconibacterium sp. JN14CK-3.</title>
        <authorList>
            <person name="Dong C."/>
            <person name="Lai Q."/>
            <person name="Shao Z."/>
        </authorList>
    </citation>
    <scope>NUCLEOTIDE SEQUENCE [LARGE SCALE GENOMIC DNA]</scope>
    <source>
        <strain evidence="7 8">JN14CK-3</strain>
    </source>
</reference>
<evidence type="ECO:0000313" key="7">
    <source>
        <dbReference type="EMBL" id="KJF44190.1"/>
    </source>
</evidence>
<evidence type="ECO:0000256" key="5">
    <source>
        <dbReference type="ARBA" id="ARBA00023136"/>
    </source>
</evidence>
<feature type="transmembrane region" description="Helical" evidence="6">
    <location>
        <begin position="46"/>
        <end position="65"/>
    </location>
</feature>
<feature type="transmembrane region" description="Helical" evidence="6">
    <location>
        <begin position="342"/>
        <end position="362"/>
    </location>
</feature>
<keyword evidence="5 6" id="KW-0472">Membrane</keyword>
<feature type="transmembrane region" description="Helical" evidence="6">
    <location>
        <begin position="308"/>
        <end position="330"/>
    </location>
</feature>
<dbReference type="Proteomes" id="UP000032544">
    <property type="component" value="Unassembled WGS sequence"/>
</dbReference>
<protein>
    <recommendedName>
        <fullName evidence="9">MFS transporter</fullName>
    </recommendedName>
</protein>
<feature type="transmembrane region" description="Helical" evidence="6">
    <location>
        <begin position="220"/>
        <end position="241"/>
    </location>
</feature>
<proteinExistence type="predicted"/>
<evidence type="ECO:0000313" key="8">
    <source>
        <dbReference type="Proteomes" id="UP000032544"/>
    </source>
</evidence>
<dbReference type="InterPro" id="IPR011701">
    <property type="entry name" value="MFS"/>
</dbReference>
<gene>
    <name evidence="7" type="ORF">LH29_01290</name>
</gene>
<dbReference type="Gene3D" id="1.20.1250.20">
    <property type="entry name" value="MFS general substrate transporter like domains"/>
    <property type="match status" value="1"/>
</dbReference>
<evidence type="ECO:0000256" key="1">
    <source>
        <dbReference type="ARBA" id="ARBA00004141"/>
    </source>
</evidence>
<dbReference type="OrthoDB" id="924673at2"/>
<comment type="caution">
    <text evidence="7">The sequence shown here is derived from an EMBL/GenBank/DDBJ whole genome shotgun (WGS) entry which is preliminary data.</text>
</comment>
<feature type="transmembrane region" description="Helical" evidence="6">
    <location>
        <begin position="253"/>
        <end position="274"/>
    </location>
</feature>
<keyword evidence="2" id="KW-0813">Transport</keyword>
<dbReference type="STRING" id="1544798.LH29_01290"/>
<dbReference type="RefSeq" id="WP_045025753.1">
    <property type="nucleotide sequence ID" value="NZ_JRHC01000001.1"/>
</dbReference>
<accession>A0A0D8JB10</accession>
<dbReference type="CDD" id="cd17485">
    <property type="entry name" value="MFS_MFSD3"/>
    <property type="match status" value="1"/>
</dbReference>
<feature type="transmembrane region" description="Helical" evidence="6">
    <location>
        <begin position="12"/>
        <end position="34"/>
    </location>
</feature>
<feature type="transmembrane region" description="Helical" evidence="6">
    <location>
        <begin position="143"/>
        <end position="164"/>
    </location>
</feature>
<evidence type="ECO:0000256" key="3">
    <source>
        <dbReference type="ARBA" id="ARBA00022692"/>
    </source>
</evidence>
<organism evidence="7 8">
    <name type="scientific">Draconibacterium sediminis</name>
    <dbReference type="NCBI Taxonomy" id="1544798"/>
    <lineage>
        <taxon>Bacteria</taxon>
        <taxon>Pseudomonadati</taxon>
        <taxon>Bacteroidota</taxon>
        <taxon>Bacteroidia</taxon>
        <taxon>Marinilabiliales</taxon>
        <taxon>Prolixibacteraceae</taxon>
        <taxon>Draconibacterium</taxon>
    </lineage>
</organism>